<gene>
    <name evidence="3" type="ORF">KIV10_10250</name>
</gene>
<dbReference type="Gene3D" id="2.40.128.270">
    <property type="match status" value="1"/>
</dbReference>
<accession>A0ABS5S7Z8</accession>
<comment type="caution">
    <text evidence="3">The sequence shown here is derived from an EMBL/GenBank/DDBJ whole genome shotgun (WGS) entry which is preliminary data.</text>
</comment>
<dbReference type="InterPro" id="IPR005184">
    <property type="entry name" value="DUF306_Meta_HslJ"/>
</dbReference>
<dbReference type="InterPro" id="IPR053147">
    <property type="entry name" value="Hsp_HslJ-like"/>
</dbReference>
<feature type="domain" description="DUF306" evidence="2">
    <location>
        <begin position="37"/>
        <end position="149"/>
    </location>
</feature>
<evidence type="ECO:0000256" key="1">
    <source>
        <dbReference type="SAM" id="SignalP"/>
    </source>
</evidence>
<dbReference type="PROSITE" id="PS51257">
    <property type="entry name" value="PROKAR_LIPOPROTEIN"/>
    <property type="match status" value="1"/>
</dbReference>
<evidence type="ECO:0000313" key="3">
    <source>
        <dbReference type="EMBL" id="MBT0608565.1"/>
    </source>
</evidence>
<dbReference type="Pfam" id="PF03724">
    <property type="entry name" value="META"/>
    <property type="match status" value="1"/>
</dbReference>
<dbReference type="PANTHER" id="PTHR35535">
    <property type="entry name" value="HEAT SHOCK PROTEIN HSLJ"/>
    <property type="match status" value="1"/>
</dbReference>
<dbReference type="RefSeq" id="WP_214113427.1">
    <property type="nucleotide sequence ID" value="NZ_JAHCTB010000004.1"/>
</dbReference>
<dbReference type="Proteomes" id="UP001297092">
    <property type="component" value="Unassembled WGS sequence"/>
</dbReference>
<dbReference type="PANTHER" id="PTHR35535:SF1">
    <property type="entry name" value="HEAT SHOCK PROTEIN HSLJ"/>
    <property type="match status" value="1"/>
</dbReference>
<feature type="chain" id="PRO_5046818063" evidence="1">
    <location>
        <begin position="23"/>
        <end position="153"/>
    </location>
</feature>
<dbReference type="EMBL" id="JAHCTB010000004">
    <property type="protein sequence ID" value="MBT0608565.1"/>
    <property type="molecule type" value="Genomic_DNA"/>
</dbReference>
<reference evidence="3 4" key="1">
    <citation type="submission" date="2021-05" db="EMBL/GenBank/DDBJ databases">
        <title>Aequorivita echinoideorum JCM 30378 genome.</title>
        <authorList>
            <person name="Zhang H."/>
            <person name="Li C."/>
        </authorList>
    </citation>
    <scope>NUCLEOTIDE SEQUENCE [LARGE SCALE GENOMIC DNA]</scope>
    <source>
        <strain evidence="3 4">JCM30378</strain>
    </source>
</reference>
<evidence type="ECO:0000313" key="4">
    <source>
        <dbReference type="Proteomes" id="UP001297092"/>
    </source>
</evidence>
<keyword evidence="4" id="KW-1185">Reference proteome</keyword>
<proteinExistence type="predicted"/>
<name>A0ABS5S7Z8_9FLAO</name>
<keyword evidence="1" id="KW-0732">Signal</keyword>
<sequence>MKLTLIAVSIFTLSLLSCGSGSTERAAQQTEKTMEQNTITEKYWKLKTLNGKDVVMGENQLKEVNFTLKNAENRISGFGGCNEFSGKYTLADGNSISFSEIISTKMYCENPMFNESDFFKMLGQAKTYEADKDMLTLQDASGKKLATFEAIYF</sequence>
<organism evidence="3 4">
    <name type="scientific">Aequorivita echinoideorum</name>
    <dbReference type="NCBI Taxonomy" id="1549647"/>
    <lineage>
        <taxon>Bacteria</taxon>
        <taxon>Pseudomonadati</taxon>
        <taxon>Bacteroidota</taxon>
        <taxon>Flavobacteriia</taxon>
        <taxon>Flavobacteriales</taxon>
        <taxon>Flavobacteriaceae</taxon>
        <taxon>Aequorivita</taxon>
    </lineage>
</organism>
<protein>
    <submittedName>
        <fullName evidence="3">META domain-containing protein</fullName>
    </submittedName>
</protein>
<evidence type="ECO:0000259" key="2">
    <source>
        <dbReference type="Pfam" id="PF03724"/>
    </source>
</evidence>
<dbReference type="InterPro" id="IPR038670">
    <property type="entry name" value="HslJ-like_sf"/>
</dbReference>
<feature type="signal peptide" evidence="1">
    <location>
        <begin position="1"/>
        <end position="22"/>
    </location>
</feature>